<feature type="coiled-coil region" evidence="1">
    <location>
        <begin position="2"/>
        <end position="29"/>
    </location>
</feature>
<reference evidence="3" key="1">
    <citation type="submission" date="2014-09" db="EMBL/GenBank/DDBJ databases">
        <title>Genomic characterization and comparison of seven Myoviridae bacteriophage infecting Bacillus thuringiensis.</title>
        <authorList>
            <person name="Sauder A.B."/>
            <person name="McKenzie Q.R."/>
            <person name="Temple L.M."/>
            <person name="Alexis B.K."/>
            <person name="Al-Atrache Z."/>
            <person name="Lewis L.O."/>
            <person name="Loesser-Casey K.E."/>
            <person name="Mitchell K.J."/>
        </authorList>
    </citation>
    <scope>NUCLEOTIDE SEQUENCE [LARGE SCALE GENOMIC DNA]</scope>
</reference>
<name>A0A075M0N5_9CAUD</name>
<evidence type="ECO:0000313" key="2">
    <source>
        <dbReference type="EMBL" id="AIF72145.1"/>
    </source>
</evidence>
<proteinExistence type="predicted"/>
<evidence type="ECO:0000256" key="1">
    <source>
        <dbReference type="SAM" id="Coils"/>
    </source>
</evidence>
<reference evidence="2 3" key="2">
    <citation type="journal article" date="2016" name="Virology (Lond)">
        <title>Genomic characterization and comparison of seven Myoviridae bacteriophage infecting Bacillus thuringiensis.</title>
        <authorList>
            <person name="Sauder A.B."/>
            <person name="Quinn M.R."/>
            <person name="Brouillette A."/>
            <person name="Caruso S."/>
            <person name="Cresawn S."/>
            <person name="Erill I."/>
            <person name="Lewis L."/>
            <person name="Loesser-Casey K."/>
            <person name="Pate M."/>
            <person name="Scott C."/>
            <person name="Stockwell S."/>
            <person name="Temple L."/>
        </authorList>
    </citation>
    <scope>NUCLEOTIDE SEQUENCE [LARGE SCALE GENOMIC DNA]</scope>
</reference>
<dbReference type="KEGG" id="vg:20283256"/>
<dbReference type="EMBL" id="KJ489402">
    <property type="protein sequence ID" value="AIF72145.1"/>
    <property type="molecule type" value="Genomic_DNA"/>
</dbReference>
<accession>A0A075M0N5</accession>
<protein>
    <submittedName>
        <fullName evidence="2">Uncharacterized protein</fullName>
    </submittedName>
</protein>
<dbReference type="GeneID" id="20283256"/>
<evidence type="ECO:0000313" key="3">
    <source>
        <dbReference type="Proteomes" id="UP000028561"/>
    </source>
</evidence>
<organism evidence="2 3">
    <name type="scientific">Bacillus phage Riley</name>
    <dbReference type="NCBI Taxonomy" id="1486662"/>
    <lineage>
        <taxon>Viruses</taxon>
        <taxon>Duplodnaviria</taxon>
        <taxon>Heunggongvirae</taxon>
        <taxon>Uroviricota</taxon>
        <taxon>Caudoviricetes</taxon>
        <taxon>Herelleviridae</taxon>
        <taxon>Bastillevirinae</taxon>
        <taxon>Bequatrovirus</taxon>
        <taxon>Bequatrovirus riley</taxon>
    </lineage>
</organism>
<dbReference type="Proteomes" id="UP000028561">
    <property type="component" value="Segment"/>
</dbReference>
<keyword evidence="3" id="KW-1185">Reference proteome</keyword>
<dbReference type="RefSeq" id="YP_009056034.1">
    <property type="nucleotide sequence ID" value="NC_024788.1"/>
</dbReference>
<keyword evidence="1" id="KW-0175">Coiled coil</keyword>
<sequence>MALSKRERMQEMERELRNLQIVKDKLIEKYVNELGVSEEKALEMWQVMYDITKKVWSEED</sequence>